<evidence type="ECO:0000256" key="1">
    <source>
        <dbReference type="SAM" id="MobiDB-lite"/>
    </source>
</evidence>
<accession>A0A9P6TUW3</accession>
<comment type="caution">
    <text evidence="2">The sequence shown here is derived from an EMBL/GenBank/DDBJ whole genome shotgun (WGS) entry which is preliminary data.</text>
</comment>
<dbReference type="Proteomes" id="UP000726737">
    <property type="component" value="Unassembled WGS sequence"/>
</dbReference>
<evidence type="ECO:0000313" key="2">
    <source>
        <dbReference type="EMBL" id="KAG0247585.1"/>
    </source>
</evidence>
<protein>
    <submittedName>
        <fullName evidence="2">Uncharacterized protein</fullName>
    </submittedName>
</protein>
<dbReference type="OrthoDB" id="10415966at2759"/>
<feature type="region of interest" description="Disordered" evidence="1">
    <location>
        <begin position="1"/>
        <end position="51"/>
    </location>
</feature>
<sequence>IDGMSYRASQEYLAKQKRSEDEMDMDRGLPNASSPGEKGSQDSNSPEETWAAVKPYRQRLLALKIRIDEIDGET</sequence>
<dbReference type="EMBL" id="JAAAJA010001308">
    <property type="protein sequence ID" value="KAG0247585.1"/>
    <property type="molecule type" value="Genomic_DNA"/>
</dbReference>
<keyword evidence="3" id="KW-1185">Reference proteome</keyword>
<dbReference type="AlphaFoldDB" id="A0A9P6TUW3"/>
<feature type="non-terminal residue" evidence="2">
    <location>
        <position position="1"/>
    </location>
</feature>
<organism evidence="2 3">
    <name type="scientific">Mortierella polycephala</name>
    <dbReference type="NCBI Taxonomy" id="41804"/>
    <lineage>
        <taxon>Eukaryota</taxon>
        <taxon>Fungi</taxon>
        <taxon>Fungi incertae sedis</taxon>
        <taxon>Mucoromycota</taxon>
        <taxon>Mortierellomycotina</taxon>
        <taxon>Mortierellomycetes</taxon>
        <taxon>Mortierellales</taxon>
        <taxon>Mortierellaceae</taxon>
        <taxon>Mortierella</taxon>
    </lineage>
</organism>
<gene>
    <name evidence="2" type="ORF">BG011_001247</name>
</gene>
<proteinExistence type="predicted"/>
<name>A0A9P6TUW3_9FUNG</name>
<reference evidence="2" key="1">
    <citation type="journal article" date="2020" name="Fungal Divers.">
        <title>Resolving the Mortierellaceae phylogeny through synthesis of multi-gene phylogenetics and phylogenomics.</title>
        <authorList>
            <person name="Vandepol N."/>
            <person name="Liber J."/>
            <person name="Desiro A."/>
            <person name="Na H."/>
            <person name="Kennedy M."/>
            <person name="Barry K."/>
            <person name="Grigoriev I.V."/>
            <person name="Miller A.N."/>
            <person name="O'Donnell K."/>
            <person name="Stajich J.E."/>
            <person name="Bonito G."/>
        </authorList>
    </citation>
    <scope>NUCLEOTIDE SEQUENCE</scope>
    <source>
        <strain evidence="2">KOD948</strain>
    </source>
</reference>
<evidence type="ECO:0000313" key="3">
    <source>
        <dbReference type="Proteomes" id="UP000726737"/>
    </source>
</evidence>